<feature type="compositionally biased region" description="Polar residues" evidence="1">
    <location>
        <begin position="437"/>
        <end position="447"/>
    </location>
</feature>
<dbReference type="Proteomes" id="UP000278756">
    <property type="component" value="Chromosome 1"/>
</dbReference>
<dbReference type="InterPro" id="IPR051044">
    <property type="entry name" value="MAG_DAG_Lipase"/>
</dbReference>
<protein>
    <submittedName>
        <fullName evidence="3">Lysophospholipase L2</fullName>
        <ecNumber evidence="3">3.1.1.5</ecNumber>
    </submittedName>
</protein>
<dbReference type="GO" id="GO:0004622">
    <property type="term" value="F:phosphatidylcholine lysophospholipase activity"/>
    <property type="evidence" value="ECO:0007669"/>
    <property type="project" value="UniProtKB-EC"/>
</dbReference>
<keyword evidence="3" id="KW-0378">Hydrolase</keyword>
<dbReference type="EC" id="3.1.1.5" evidence="3"/>
<feature type="region of interest" description="Disordered" evidence="1">
    <location>
        <begin position="402"/>
        <end position="447"/>
    </location>
</feature>
<gene>
    <name evidence="3" type="ORF">EM6_0361</name>
</gene>
<dbReference type="OrthoDB" id="9788260at2"/>
<dbReference type="Gene3D" id="3.40.50.1820">
    <property type="entry name" value="alpha/beta hydrolase"/>
    <property type="match status" value="1"/>
</dbReference>
<dbReference type="EMBL" id="AP018827">
    <property type="protein sequence ID" value="BBF79789.1"/>
    <property type="molecule type" value="Genomic_DNA"/>
</dbReference>
<dbReference type="AlphaFoldDB" id="A0A3G9G6C3"/>
<evidence type="ECO:0000313" key="4">
    <source>
        <dbReference type="Proteomes" id="UP000278756"/>
    </source>
</evidence>
<evidence type="ECO:0000256" key="1">
    <source>
        <dbReference type="SAM" id="MobiDB-lite"/>
    </source>
</evidence>
<name>A0A3G9G6C3_9CAUL</name>
<dbReference type="PANTHER" id="PTHR11614">
    <property type="entry name" value="PHOSPHOLIPASE-RELATED"/>
    <property type="match status" value="1"/>
</dbReference>
<sequence>MTRIASLSTAAPLMAIPEYRPPEGGVGEWFRGAGGLRLRLGFWHPKGPARGTVFVSPGRAEPIEKYYEVVADLLERRFCVVVHDWRGQGLSARLLPDRLKGHARSEDEFLDDYQRLLDGFEDRAPKPWVMLGHSMGAALNLATLTRGEERFSAAVFINPMLRIKTGKHSLWSVMFQTDWKVKHGQASEYVPELFDDPFEHTFEDDALTHDAARYNLWREQLFACPHLAVGTPTWGWLLFALRIGDTLLKDKGKVLKKVRTPVSVVISSDDSLMMKQPTKAFVKKLAKGRCVEIAGADHEILMEMDEYRRVFWAEFDEQISFNLPAEALPSAPVESSLAQVTVAEIEVSEPVVPAATEVFDSHVPAEAVETVVVAEPAETEVRPATGQPIFFSYELNDIPVYAPQPPPERLSVPEGLRAKRDEVEVADWEETPAETAEGTSADVSAKP</sequence>
<organism evidence="3 4">
    <name type="scientific">Asticcacaulis excentricus</name>
    <dbReference type="NCBI Taxonomy" id="78587"/>
    <lineage>
        <taxon>Bacteria</taxon>
        <taxon>Pseudomonadati</taxon>
        <taxon>Pseudomonadota</taxon>
        <taxon>Alphaproteobacteria</taxon>
        <taxon>Caulobacterales</taxon>
        <taxon>Caulobacteraceae</taxon>
        <taxon>Asticcacaulis</taxon>
    </lineage>
</organism>
<proteinExistence type="predicted"/>
<reference evidence="4" key="2">
    <citation type="journal article" date="2017" name="Plant Physiol. Biochem.">
        <title>Differential oxidative and antioxidative response of duckweed Lemna minor toward plant growth promoting/inhibiting bacteria.</title>
        <authorList>
            <person name="Ishizawa H."/>
            <person name="Kuroda M."/>
            <person name="Morikawa M."/>
            <person name="Ike M."/>
        </authorList>
    </citation>
    <scope>NUCLEOTIDE SEQUENCE [LARGE SCALE GENOMIC DNA]</scope>
    <source>
        <strain evidence="4">M6</strain>
    </source>
</reference>
<evidence type="ECO:0000313" key="3">
    <source>
        <dbReference type="EMBL" id="BBF79789.1"/>
    </source>
</evidence>
<dbReference type="InterPro" id="IPR029058">
    <property type="entry name" value="AB_hydrolase_fold"/>
</dbReference>
<dbReference type="SUPFAM" id="SSF53474">
    <property type="entry name" value="alpha/beta-Hydrolases"/>
    <property type="match status" value="1"/>
</dbReference>
<dbReference type="InterPro" id="IPR022742">
    <property type="entry name" value="Hydrolase_4"/>
</dbReference>
<dbReference type="RefSeq" id="WP_126419832.1">
    <property type="nucleotide sequence ID" value="NZ_AP018827.1"/>
</dbReference>
<accession>A0A3G9G6C3</accession>
<evidence type="ECO:0000259" key="2">
    <source>
        <dbReference type="Pfam" id="PF12146"/>
    </source>
</evidence>
<feature type="domain" description="Serine aminopeptidase S33" evidence="2">
    <location>
        <begin position="48"/>
        <end position="304"/>
    </location>
</feature>
<reference evidence="4" key="1">
    <citation type="journal article" date="2017" name="Biotechnol. Biofuels">
        <title>Evaluation of environmental bacterial communities as a factor affecting the growth of duckweed Lemna minor.</title>
        <authorList>
            <person name="Ishizawa H."/>
            <person name="Kuroda M."/>
            <person name="Morikawa M."/>
            <person name="Ike M."/>
        </authorList>
    </citation>
    <scope>NUCLEOTIDE SEQUENCE [LARGE SCALE GENOMIC DNA]</scope>
    <source>
        <strain evidence="4">M6</strain>
    </source>
</reference>
<dbReference type="Pfam" id="PF12146">
    <property type="entry name" value="Hydrolase_4"/>
    <property type="match status" value="1"/>
</dbReference>